<dbReference type="InterPro" id="IPR057873">
    <property type="entry name" value="CTHRC1_C"/>
</dbReference>
<feature type="domain" description="CTHRC1 C-terminal" evidence="1">
    <location>
        <begin position="40"/>
        <end position="156"/>
    </location>
</feature>
<protein>
    <recommendedName>
        <fullName evidence="1">CTHRC1 C-terminal domain-containing protein</fullName>
    </recommendedName>
</protein>
<name>A0ABN8SB19_9CNID</name>
<evidence type="ECO:0000313" key="3">
    <source>
        <dbReference type="Proteomes" id="UP001159405"/>
    </source>
</evidence>
<proteinExistence type="predicted"/>
<gene>
    <name evidence="2" type="ORF">PLOB_00041833</name>
</gene>
<evidence type="ECO:0000313" key="2">
    <source>
        <dbReference type="EMBL" id="CAH3188912.1"/>
    </source>
</evidence>
<dbReference type="Proteomes" id="UP001159405">
    <property type="component" value="Unassembled WGS sequence"/>
</dbReference>
<comment type="caution">
    <text evidence="2">The sequence shown here is derived from an EMBL/GenBank/DDBJ whole genome shotgun (WGS) entry which is preliminary data.</text>
</comment>
<organism evidence="2 3">
    <name type="scientific">Porites lobata</name>
    <dbReference type="NCBI Taxonomy" id="104759"/>
    <lineage>
        <taxon>Eukaryota</taxon>
        <taxon>Metazoa</taxon>
        <taxon>Cnidaria</taxon>
        <taxon>Anthozoa</taxon>
        <taxon>Hexacorallia</taxon>
        <taxon>Scleractinia</taxon>
        <taxon>Fungiina</taxon>
        <taxon>Poritidae</taxon>
        <taxon>Porites</taxon>
    </lineage>
</organism>
<dbReference type="Pfam" id="PF25815">
    <property type="entry name" value="CTHRC1_C"/>
    <property type="match status" value="1"/>
</dbReference>
<dbReference type="EMBL" id="CALNXK010000664">
    <property type="protein sequence ID" value="CAH3188912.1"/>
    <property type="molecule type" value="Genomic_DNA"/>
</dbReference>
<reference evidence="2 3" key="1">
    <citation type="submission" date="2022-05" db="EMBL/GenBank/DDBJ databases">
        <authorList>
            <consortium name="Genoscope - CEA"/>
            <person name="William W."/>
        </authorList>
    </citation>
    <scope>NUCLEOTIDE SEQUENCE [LARGE SCALE GENOMIC DNA]</scope>
</reference>
<sequence>MDIMGYQAATAEMELKVKRAWQVLLDHVVRRGPSGTDTDHRNWKQCAWRYYDGRDIGLIKVSAVKKKDDISPMKSIWKLHVIVVQNNGKKMYEKITDAVLWIGNKDEDNHRPGFIEGYCNNIHKGKIRVGINNGNCAGYGNSTRQTGWNSFSRLIIEEVPLSQ</sequence>
<evidence type="ECO:0000259" key="1">
    <source>
        <dbReference type="Pfam" id="PF25815"/>
    </source>
</evidence>
<accession>A0ABN8SB19</accession>
<keyword evidence="3" id="KW-1185">Reference proteome</keyword>